<keyword evidence="2" id="KW-1185">Reference proteome</keyword>
<dbReference type="OrthoDB" id="8449880at2"/>
<protein>
    <submittedName>
        <fullName evidence="1">Uncharacterized protein</fullName>
    </submittedName>
</protein>
<evidence type="ECO:0000313" key="1">
    <source>
        <dbReference type="EMBL" id="SNZ20949.1"/>
    </source>
</evidence>
<organism evidence="1 2">
    <name type="scientific">Cohaesibacter gelatinilyticus</name>
    <dbReference type="NCBI Taxonomy" id="372072"/>
    <lineage>
        <taxon>Bacteria</taxon>
        <taxon>Pseudomonadati</taxon>
        <taxon>Pseudomonadota</taxon>
        <taxon>Alphaproteobacteria</taxon>
        <taxon>Hyphomicrobiales</taxon>
        <taxon>Cohaesibacteraceae</taxon>
    </lineage>
</organism>
<gene>
    <name evidence="1" type="ORF">SAMN06265368_4063</name>
</gene>
<dbReference type="RefSeq" id="WP_097155325.1">
    <property type="nucleotide sequence ID" value="NZ_OBEL01000006.1"/>
</dbReference>
<proteinExistence type="predicted"/>
<sequence length="91" mass="9268">MAFQLNGFVRLASIGAVGSGANATKALCTYHTNDDAAAVEAAGYFDNLAKDLAKGDFIMAGLDIDGTPQLKNYIVTTIAAGVVTIAAQTTA</sequence>
<reference evidence="1 2" key="1">
    <citation type="submission" date="2017-09" db="EMBL/GenBank/DDBJ databases">
        <authorList>
            <person name="Ehlers B."/>
            <person name="Leendertz F.H."/>
        </authorList>
    </citation>
    <scope>NUCLEOTIDE SEQUENCE [LARGE SCALE GENOMIC DNA]</scope>
    <source>
        <strain evidence="1 2">DSM 18289</strain>
    </source>
</reference>
<dbReference type="AlphaFoldDB" id="A0A285PGV4"/>
<name>A0A285PGV4_9HYPH</name>
<accession>A0A285PGV4</accession>
<dbReference type="Proteomes" id="UP000219439">
    <property type="component" value="Unassembled WGS sequence"/>
</dbReference>
<dbReference type="EMBL" id="OBEL01000006">
    <property type="protein sequence ID" value="SNZ20949.1"/>
    <property type="molecule type" value="Genomic_DNA"/>
</dbReference>
<evidence type="ECO:0000313" key="2">
    <source>
        <dbReference type="Proteomes" id="UP000219439"/>
    </source>
</evidence>